<gene>
    <name evidence="2" type="ORF">GCM10009117_01120</name>
</gene>
<dbReference type="EMBL" id="BAAAFG010000001">
    <property type="protein sequence ID" value="GAA0870967.1"/>
    <property type="molecule type" value="Genomic_DNA"/>
</dbReference>
<evidence type="ECO:0008006" key="4">
    <source>
        <dbReference type="Google" id="ProtNLM"/>
    </source>
</evidence>
<dbReference type="PANTHER" id="PTHR37947">
    <property type="entry name" value="BLL2462 PROTEIN"/>
    <property type="match status" value="1"/>
</dbReference>
<reference evidence="2 3" key="1">
    <citation type="journal article" date="2019" name="Int. J. Syst. Evol. Microbiol.">
        <title>The Global Catalogue of Microorganisms (GCM) 10K type strain sequencing project: providing services to taxonomists for standard genome sequencing and annotation.</title>
        <authorList>
            <consortium name="The Broad Institute Genomics Platform"/>
            <consortium name="The Broad Institute Genome Sequencing Center for Infectious Disease"/>
            <person name="Wu L."/>
            <person name="Ma J."/>
        </authorList>
    </citation>
    <scope>NUCLEOTIDE SEQUENCE [LARGE SCALE GENOMIC DNA]</scope>
    <source>
        <strain evidence="2 3">JCM 16082</strain>
    </source>
</reference>
<dbReference type="PANTHER" id="PTHR37947:SF1">
    <property type="entry name" value="BLL2462 PROTEIN"/>
    <property type="match status" value="1"/>
</dbReference>
<accession>A0ABN1MD88</accession>
<name>A0ABN1MD88_9FLAO</name>
<sequence length="674" mass="76414">MSTLTIFLIVLAVILAAGLAWFQYGARKKALKLRWWYLGLRFASVFLLLLLLINPSIKQTTYTIVKPVLAILTDDSSSLTSIADTTQVKKLVSALSANEEINERFEVKQYRFGSELSLSNKLSFAQGETNVEKALSDVARIHNESTAPIIVVTDGNQTYGRDYQYVNLPKEHVVYPLIVGDTTHYNDVYIKHLNVNRYSYLNNEFPVEAILGYSGEGDIETTFSLRKNGQTVYTREVRFSNENSTQIISFNVKATQTGVQTYVAGLSPLQDEKNIENNSAYFGIEVIDERTKVLILSSFVHPDLGAIKTAIEGNEQREAEIKINPTGDISVEDYQMLVFYQPNAGLKLYLDKSKAIGINSLVITGTQTDYTLLTEYGIEKQNTTQTEDYLPVFNPNYSVFQFEDIGFRDFPPLNDSFGKISITKPHEVLLYRQISSFNTTDPLLFSVEENSRRMVFLLGENSWKWRAKSYRDTESFESFDGFVNSLVQFLSSTKKRSRLSLDYTSFYNGGENLIIGATYVDKNYQFDPGASLTISLSHKETNEKINRPMLLKANNFQVKLSDMPPGEYDFTVKVADKNISASGSFTLIPFNAEAQFLRADVTKLKALATNTNGTVFYPYQVEEMINRLMADEKYTPVQIGQDKVVPLIDWKYLLALIVTLFSIEWFLRKYNGLI</sequence>
<evidence type="ECO:0000313" key="3">
    <source>
        <dbReference type="Proteomes" id="UP001500507"/>
    </source>
</evidence>
<keyword evidence="3" id="KW-1185">Reference proteome</keyword>
<comment type="caution">
    <text evidence="2">The sequence shown here is derived from an EMBL/GenBank/DDBJ whole genome shotgun (WGS) entry which is preliminary data.</text>
</comment>
<keyword evidence="1" id="KW-1133">Transmembrane helix</keyword>
<dbReference type="Proteomes" id="UP001500507">
    <property type="component" value="Unassembled WGS sequence"/>
</dbReference>
<keyword evidence="1" id="KW-0472">Membrane</keyword>
<feature type="transmembrane region" description="Helical" evidence="1">
    <location>
        <begin position="6"/>
        <end position="23"/>
    </location>
</feature>
<protein>
    <recommendedName>
        <fullName evidence="4">VWA domain-containing protein</fullName>
    </recommendedName>
</protein>
<keyword evidence="1" id="KW-0812">Transmembrane</keyword>
<proteinExistence type="predicted"/>
<evidence type="ECO:0000256" key="1">
    <source>
        <dbReference type="SAM" id="Phobius"/>
    </source>
</evidence>
<dbReference type="RefSeq" id="WP_343762443.1">
    <property type="nucleotide sequence ID" value="NZ_BAAAFG010000001.1"/>
</dbReference>
<feature type="transmembrane region" description="Helical" evidence="1">
    <location>
        <begin position="35"/>
        <end position="53"/>
    </location>
</feature>
<evidence type="ECO:0000313" key="2">
    <source>
        <dbReference type="EMBL" id="GAA0870967.1"/>
    </source>
</evidence>
<organism evidence="2 3">
    <name type="scientific">Gangjinia marincola</name>
    <dbReference type="NCBI Taxonomy" id="578463"/>
    <lineage>
        <taxon>Bacteria</taxon>
        <taxon>Pseudomonadati</taxon>
        <taxon>Bacteroidota</taxon>
        <taxon>Flavobacteriia</taxon>
        <taxon>Flavobacteriales</taxon>
        <taxon>Flavobacteriaceae</taxon>
        <taxon>Gangjinia</taxon>
    </lineage>
</organism>